<keyword evidence="2" id="KW-1185">Reference proteome</keyword>
<sequence>MCSLSCPWCWVRSSHCTRLELLRFQPCVSGPAVVDDPCVPGLTGALLLQAVGLHIGHLIRPLIPVLSLFPRMLSLPTSPRDHRPSLFQSPERSWRRIHTSPLTQQTSPADILLRSR</sequence>
<gene>
    <name evidence="1" type="ORF">BJX63DRAFT_120822</name>
</gene>
<evidence type="ECO:0000313" key="1">
    <source>
        <dbReference type="EMBL" id="KAL2802217.1"/>
    </source>
</evidence>
<accession>A0ABR4GTG8</accession>
<organism evidence="1 2">
    <name type="scientific">Aspergillus granulosus</name>
    <dbReference type="NCBI Taxonomy" id="176169"/>
    <lineage>
        <taxon>Eukaryota</taxon>
        <taxon>Fungi</taxon>
        <taxon>Dikarya</taxon>
        <taxon>Ascomycota</taxon>
        <taxon>Pezizomycotina</taxon>
        <taxon>Eurotiomycetes</taxon>
        <taxon>Eurotiomycetidae</taxon>
        <taxon>Eurotiales</taxon>
        <taxon>Aspergillaceae</taxon>
        <taxon>Aspergillus</taxon>
        <taxon>Aspergillus subgen. Nidulantes</taxon>
    </lineage>
</organism>
<dbReference type="EMBL" id="JBFXLT010000199">
    <property type="protein sequence ID" value="KAL2802217.1"/>
    <property type="molecule type" value="Genomic_DNA"/>
</dbReference>
<reference evidence="1 2" key="1">
    <citation type="submission" date="2024-07" db="EMBL/GenBank/DDBJ databases">
        <title>Section-level genome sequencing and comparative genomics of Aspergillus sections Usti and Cavernicolus.</title>
        <authorList>
            <consortium name="Lawrence Berkeley National Laboratory"/>
            <person name="Nybo J.L."/>
            <person name="Vesth T.C."/>
            <person name="Theobald S."/>
            <person name="Frisvad J.C."/>
            <person name="Larsen T.O."/>
            <person name="Kjaerboelling I."/>
            <person name="Rothschild-Mancinelli K."/>
            <person name="Lyhne E.K."/>
            <person name="Kogle M.E."/>
            <person name="Barry K."/>
            <person name="Clum A."/>
            <person name="Na H."/>
            <person name="Ledsgaard L."/>
            <person name="Lin J."/>
            <person name="Lipzen A."/>
            <person name="Kuo A."/>
            <person name="Riley R."/>
            <person name="Mondo S."/>
            <person name="Labutti K."/>
            <person name="Haridas S."/>
            <person name="Pangalinan J."/>
            <person name="Salamov A.A."/>
            <person name="Simmons B.A."/>
            <person name="Magnuson J.K."/>
            <person name="Chen J."/>
            <person name="Drula E."/>
            <person name="Henrissat B."/>
            <person name="Wiebenga A."/>
            <person name="Lubbers R.J."/>
            <person name="Gomes A.C."/>
            <person name="Makela M.R."/>
            <person name="Stajich J."/>
            <person name="Grigoriev I.V."/>
            <person name="Mortensen U.H."/>
            <person name="De Vries R.P."/>
            <person name="Baker S.E."/>
            <person name="Andersen M.R."/>
        </authorList>
    </citation>
    <scope>NUCLEOTIDE SEQUENCE [LARGE SCALE GENOMIC DNA]</scope>
    <source>
        <strain evidence="1 2">CBS 588.65</strain>
    </source>
</reference>
<dbReference type="Proteomes" id="UP001610334">
    <property type="component" value="Unassembled WGS sequence"/>
</dbReference>
<comment type="caution">
    <text evidence="1">The sequence shown here is derived from an EMBL/GenBank/DDBJ whole genome shotgun (WGS) entry which is preliminary data.</text>
</comment>
<protein>
    <submittedName>
        <fullName evidence="1">Uncharacterized protein</fullName>
    </submittedName>
</protein>
<evidence type="ECO:0000313" key="2">
    <source>
        <dbReference type="Proteomes" id="UP001610334"/>
    </source>
</evidence>
<name>A0ABR4GTG8_9EURO</name>
<proteinExistence type="predicted"/>